<dbReference type="InterPro" id="IPR027304">
    <property type="entry name" value="Trigger_fact/SurA_dom_sf"/>
</dbReference>
<organism evidence="10 11">
    <name type="scientific">Deinococcus yavapaiensis KR-236</name>
    <dbReference type="NCBI Taxonomy" id="694435"/>
    <lineage>
        <taxon>Bacteria</taxon>
        <taxon>Thermotogati</taxon>
        <taxon>Deinococcota</taxon>
        <taxon>Deinococci</taxon>
        <taxon>Deinococcales</taxon>
        <taxon>Deinococcaceae</taxon>
        <taxon>Deinococcus</taxon>
    </lineage>
</organism>
<feature type="domain" description="PpiC" evidence="9">
    <location>
        <begin position="181"/>
        <end position="277"/>
    </location>
</feature>
<evidence type="ECO:0000256" key="3">
    <source>
        <dbReference type="ARBA" id="ARBA00022729"/>
    </source>
</evidence>
<evidence type="ECO:0000256" key="2">
    <source>
        <dbReference type="ARBA" id="ARBA00013194"/>
    </source>
</evidence>
<evidence type="ECO:0000313" key="11">
    <source>
        <dbReference type="Proteomes" id="UP000248326"/>
    </source>
</evidence>
<evidence type="ECO:0000259" key="9">
    <source>
        <dbReference type="PROSITE" id="PS50198"/>
    </source>
</evidence>
<dbReference type="PANTHER" id="PTHR47245:SF1">
    <property type="entry name" value="FOLDASE PROTEIN PRSA"/>
    <property type="match status" value="1"/>
</dbReference>
<evidence type="ECO:0000256" key="4">
    <source>
        <dbReference type="ARBA" id="ARBA00023110"/>
    </source>
</evidence>
<protein>
    <recommendedName>
        <fullName evidence="2">peptidylprolyl isomerase</fullName>
        <ecNumber evidence="2">5.2.1.8</ecNumber>
    </recommendedName>
</protein>
<dbReference type="InterPro" id="IPR046357">
    <property type="entry name" value="PPIase_dom_sf"/>
</dbReference>
<name>A0A318SLD7_9DEIO</name>
<accession>A0A318SLD7</accession>
<evidence type="ECO:0000256" key="8">
    <source>
        <dbReference type="SAM" id="MobiDB-lite"/>
    </source>
</evidence>
<evidence type="ECO:0000256" key="7">
    <source>
        <dbReference type="SAM" id="Coils"/>
    </source>
</evidence>
<dbReference type="PANTHER" id="PTHR47245">
    <property type="entry name" value="PEPTIDYLPROLYL ISOMERASE"/>
    <property type="match status" value="1"/>
</dbReference>
<dbReference type="EMBL" id="QJSX01000009">
    <property type="protein sequence ID" value="PYE53362.1"/>
    <property type="molecule type" value="Genomic_DNA"/>
</dbReference>
<dbReference type="SUPFAM" id="SSF54534">
    <property type="entry name" value="FKBP-like"/>
    <property type="match status" value="1"/>
</dbReference>
<keyword evidence="7" id="KW-0175">Coiled coil</keyword>
<keyword evidence="3" id="KW-0732">Signal</keyword>
<feature type="compositionally biased region" description="Low complexity" evidence="8">
    <location>
        <begin position="609"/>
        <end position="631"/>
    </location>
</feature>
<keyword evidence="4 6" id="KW-0697">Rotamase</keyword>
<comment type="caution">
    <text evidence="10">The sequence shown here is derived from an EMBL/GenBank/DDBJ whole genome shotgun (WGS) entry which is preliminary data.</text>
</comment>
<evidence type="ECO:0000313" key="10">
    <source>
        <dbReference type="EMBL" id="PYE53362.1"/>
    </source>
</evidence>
<keyword evidence="5 6" id="KW-0413">Isomerase</keyword>
<dbReference type="EC" id="5.2.1.8" evidence="2"/>
<comment type="catalytic activity">
    <reaction evidence="1">
        <text>[protein]-peptidylproline (omega=180) = [protein]-peptidylproline (omega=0)</text>
        <dbReference type="Rhea" id="RHEA:16237"/>
        <dbReference type="Rhea" id="RHEA-COMP:10747"/>
        <dbReference type="Rhea" id="RHEA-COMP:10748"/>
        <dbReference type="ChEBI" id="CHEBI:83833"/>
        <dbReference type="ChEBI" id="CHEBI:83834"/>
        <dbReference type="EC" id="5.2.1.8"/>
    </reaction>
</comment>
<sequence length="631" mass="67591">MNQKVIVRVLLGVLALLLVAGLAVQVPGISNFSFSRNQGTPALRVNGQTVTAEELDRVRQGNQVLSSVREGALGEDFKTVVVDQKVQQVLLAQAAKDIDIKRADVNEEVRKIREQNNLTENKAWTDALSRFGYTDASFRDETRTQLAIQKKLEQIRASAAKPTDAEVQLYYDLNPDAFKTEPRVVGRQIVVSDQKKAQALLKQAQGGADFAKLASENSLEGKDKGGALGDVENGKPRPVAAVALPQEVATAAFALTKGGLTDVVKSGDRYYIVKVEQYLPAGTRSFSEARADAEKAVADQKKNAALETWFDGVVKNAKVEVLDKSWDYFDPTVATVNGQNIRYATVVGTIAANPQISQVLAQGEQATQFINGFFKPSVVQSLIEQYAAPTIVKNLKVPLAGSRGELLQGLQAYGARDVKVTDAEIRAEYEKQKANYATPASANVSEAVFADRAKATAFRDSLIGKSVTTFTTLASKAGGTVAERGAVTQGDGKLGTEIDAAVFGAKAKLAGVGEGSVTDVVQTGNRYSIGFVKDLVKASTKSFDEVREELRSQLLQQKRQTTGQTFVTAQLKSFKVQNNLQKVVADLDKRAAANAPKTPAGQTNATPQNGSSDTNTNSGTGTTSNDGTKQP</sequence>
<dbReference type="Gene3D" id="1.10.4030.10">
    <property type="entry name" value="Porin chaperone SurA, peptide-binding domain"/>
    <property type="match status" value="2"/>
</dbReference>
<evidence type="ECO:0000256" key="1">
    <source>
        <dbReference type="ARBA" id="ARBA00000971"/>
    </source>
</evidence>
<dbReference type="AlphaFoldDB" id="A0A318SLD7"/>
<evidence type="ECO:0000256" key="5">
    <source>
        <dbReference type="ARBA" id="ARBA00023235"/>
    </source>
</evidence>
<dbReference type="GO" id="GO:0003755">
    <property type="term" value="F:peptidyl-prolyl cis-trans isomerase activity"/>
    <property type="evidence" value="ECO:0007669"/>
    <property type="project" value="UniProtKB-KW"/>
</dbReference>
<feature type="region of interest" description="Disordered" evidence="8">
    <location>
        <begin position="591"/>
        <end position="631"/>
    </location>
</feature>
<keyword evidence="11" id="KW-1185">Reference proteome</keyword>
<feature type="coiled-coil region" evidence="7">
    <location>
        <begin position="95"/>
        <end position="122"/>
    </location>
</feature>
<gene>
    <name evidence="10" type="ORF">DES52_109137</name>
</gene>
<dbReference type="OrthoDB" id="52938at2"/>
<dbReference type="InterPro" id="IPR000297">
    <property type="entry name" value="PPIase_PpiC"/>
</dbReference>
<dbReference type="Pfam" id="PF13624">
    <property type="entry name" value="SurA_N_3"/>
    <property type="match status" value="1"/>
</dbReference>
<evidence type="ECO:0000256" key="6">
    <source>
        <dbReference type="PROSITE-ProRule" id="PRU00278"/>
    </source>
</evidence>
<dbReference type="Gene3D" id="3.10.50.40">
    <property type="match status" value="2"/>
</dbReference>
<proteinExistence type="predicted"/>
<dbReference type="SUPFAM" id="SSF109998">
    <property type="entry name" value="Triger factor/SurA peptide-binding domain-like"/>
    <property type="match status" value="2"/>
</dbReference>
<dbReference type="Proteomes" id="UP000248326">
    <property type="component" value="Unassembled WGS sequence"/>
</dbReference>
<dbReference type="RefSeq" id="WP_110887149.1">
    <property type="nucleotide sequence ID" value="NZ_QJSX01000009.1"/>
</dbReference>
<dbReference type="PROSITE" id="PS50198">
    <property type="entry name" value="PPIC_PPIASE_2"/>
    <property type="match status" value="1"/>
</dbReference>
<reference evidence="10 11" key="1">
    <citation type="submission" date="2018-06" db="EMBL/GenBank/DDBJ databases">
        <title>Genomic Encyclopedia of Type Strains, Phase IV (KMG-IV): sequencing the most valuable type-strain genomes for metagenomic binning, comparative biology and taxonomic classification.</title>
        <authorList>
            <person name="Goeker M."/>
        </authorList>
    </citation>
    <scope>NUCLEOTIDE SEQUENCE [LARGE SCALE GENOMIC DNA]</scope>
    <source>
        <strain evidence="10 11">DSM 18048</strain>
    </source>
</reference>
<dbReference type="Pfam" id="PF13145">
    <property type="entry name" value="Rotamase_2"/>
    <property type="match status" value="2"/>
</dbReference>
<dbReference type="InterPro" id="IPR050245">
    <property type="entry name" value="PrsA_foldase"/>
</dbReference>